<comment type="caution">
    <text evidence="2">The sequence shown here is derived from an EMBL/GenBank/DDBJ whole genome shotgun (WGS) entry which is preliminary data.</text>
</comment>
<evidence type="ECO:0000313" key="2">
    <source>
        <dbReference type="EMBL" id="PJF45298.1"/>
    </source>
</evidence>
<dbReference type="InterPro" id="IPR007484">
    <property type="entry name" value="Peptidase_M28"/>
</dbReference>
<dbReference type="Proteomes" id="UP000230790">
    <property type="component" value="Unassembled WGS sequence"/>
</dbReference>
<feature type="domain" description="Peptidase M28" evidence="1">
    <location>
        <begin position="1"/>
        <end position="86"/>
    </location>
</feature>
<dbReference type="SUPFAM" id="SSF53187">
    <property type="entry name" value="Zn-dependent exopeptidases"/>
    <property type="match status" value="1"/>
</dbReference>
<sequence length="103" mass="11169">DDNATGTAATLVIARLLAAYRPALTVRFIHFTGEEQGQWGSKVYAGALRRAGEQVLGFINLDMIGWDGDGDRVVEIHTGRGPKSNALADHFLERNGRYGLGLN</sequence>
<dbReference type="AlphaFoldDB" id="A0A2M8Q672"/>
<name>A0A2M8Q672_9CHLR</name>
<reference evidence="2 3" key="1">
    <citation type="submission" date="2017-11" db="EMBL/GenBank/DDBJ databases">
        <title>Evolution of Phototrophy in the Chloroflexi Phylum Driven by Horizontal Gene Transfer.</title>
        <authorList>
            <person name="Ward L.M."/>
            <person name="Hemp J."/>
            <person name="Shih P.M."/>
            <person name="Mcglynn S.E."/>
            <person name="Fischer W."/>
        </authorList>
    </citation>
    <scope>NUCLEOTIDE SEQUENCE [LARGE SCALE GENOMIC DNA]</scope>
    <source>
        <strain evidence="2">JP3_7</strain>
    </source>
</reference>
<proteinExistence type="predicted"/>
<gene>
    <name evidence="2" type="ORF">CUN48_19600</name>
</gene>
<dbReference type="Pfam" id="PF04389">
    <property type="entry name" value="Peptidase_M28"/>
    <property type="match status" value="1"/>
</dbReference>
<dbReference type="Gene3D" id="3.40.630.10">
    <property type="entry name" value="Zn peptidases"/>
    <property type="match status" value="1"/>
</dbReference>
<dbReference type="EMBL" id="PGTN01001238">
    <property type="protein sequence ID" value="PJF45298.1"/>
    <property type="molecule type" value="Genomic_DNA"/>
</dbReference>
<protein>
    <recommendedName>
        <fullName evidence="1">Peptidase M28 domain-containing protein</fullName>
    </recommendedName>
</protein>
<feature type="non-terminal residue" evidence="2">
    <location>
        <position position="1"/>
    </location>
</feature>
<organism evidence="2 3">
    <name type="scientific">Candidatus Thermofonsia Clade 3 bacterium</name>
    <dbReference type="NCBI Taxonomy" id="2364212"/>
    <lineage>
        <taxon>Bacteria</taxon>
        <taxon>Bacillati</taxon>
        <taxon>Chloroflexota</taxon>
        <taxon>Candidatus Thermofontia</taxon>
        <taxon>Candidatus Thermofonsia Clade 3</taxon>
    </lineage>
</organism>
<evidence type="ECO:0000313" key="3">
    <source>
        <dbReference type="Proteomes" id="UP000230790"/>
    </source>
</evidence>
<evidence type="ECO:0000259" key="1">
    <source>
        <dbReference type="Pfam" id="PF04389"/>
    </source>
</evidence>
<accession>A0A2M8Q672</accession>
<feature type="non-terminal residue" evidence="2">
    <location>
        <position position="103"/>
    </location>
</feature>